<protein>
    <submittedName>
        <fullName evidence="1">Uncharacterized protein</fullName>
    </submittedName>
</protein>
<evidence type="ECO:0000313" key="2">
    <source>
        <dbReference type="Proteomes" id="UP000002675"/>
    </source>
</evidence>
<dbReference type="AlphaFoldDB" id="Q7ME24"/>
<organism evidence="1 2">
    <name type="scientific">Vibrio vulnificus (strain YJ016)</name>
    <dbReference type="NCBI Taxonomy" id="196600"/>
    <lineage>
        <taxon>Bacteria</taxon>
        <taxon>Pseudomonadati</taxon>
        <taxon>Pseudomonadota</taxon>
        <taxon>Gammaproteobacteria</taxon>
        <taxon>Vibrionales</taxon>
        <taxon>Vibrionaceae</taxon>
        <taxon>Vibrio</taxon>
    </lineage>
</organism>
<dbReference type="KEGG" id="vvy:VVA0860"/>
<reference evidence="1 2" key="1">
    <citation type="journal article" date="2003" name="Genome Res.">
        <title>Comparative genome analysis of Vibrio vulnificus, a marine pathogen.</title>
        <authorList>
            <person name="Chen C.Y."/>
            <person name="Wu K.M."/>
            <person name="Chang Y.C."/>
            <person name="Chang C.H."/>
            <person name="Tsai H.C."/>
            <person name="Liao T.L."/>
            <person name="Liu Y.M."/>
            <person name="Chen H.J."/>
            <person name="Shen A.B."/>
            <person name="Li J.C."/>
            <person name="Su T.L."/>
            <person name="Shao C.P."/>
            <person name="Lee C.T."/>
            <person name="Hor L.I."/>
            <person name="Tsai S.F."/>
        </authorList>
    </citation>
    <scope>NUCLEOTIDE SEQUENCE [LARGE SCALE GENOMIC DNA]</scope>
    <source>
        <strain evidence="1 2">YJ016</strain>
    </source>
</reference>
<dbReference type="Proteomes" id="UP000002675">
    <property type="component" value="Chromosome II"/>
</dbReference>
<sequence>MAVPCIKKAKRPTVAPVGLTNVVVSETTEQTRKKLLKHLSLFCDLDAVVLEKHDICIADDYGLTHFSSVNL</sequence>
<dbReference type="HOGENOM" id="CLU_2739026_0_0_6"/>
<proteinExistence type="predicted"/>
<accession>Q7ME24</accession>
<dbReference type="EMBL" id="BA000038">
    <property type="protein sequence ID" value="BAC96886.1"/>
    <property type="molecule type" value="Genomic_DNA"/>
</dbReference>
<name>Q7ME24_VIBVY</name>
<gene>
    <name evidence="1" type="ordered locus">VVA0860</name>
</gene>
<evidence type="ECO:0000313" key="1">
    <source>
        <dbReference type="EMBL" id="BAC96886.1"/>
    </source>
</evidence>